<dbReference type="OrthoDB" id="5772188at2"/>
<name>A0A6I6E8T3_THETI</name>
<gene>
    <name evidence="1" type="ORF">E6P07_08845</name>
</gene>
<dbReference type="RefSeq" id="WP_153975267.1">
    <property type="nucleotide sequence ID" value="NZ_CP039268.1"/>
</dbReference>
<proteinExistence type="predicted"/>
<keyword evidence="2" id="KW-1185">Reference proteome</keyword>
<accession>A0A6I6E8T3</accession>
<sequence length="120" mass="13299">MVLKIGGDLLALDAAIRRQIETEARKLKDRFPGESIEAQVNVQEEFDPLHGHRVRCELSAKLGSGRQVVVREARKVAAEAISEVFAAARRSVRRLRRQTVLDLAPTTSKTFTAGAQILTH</sequence>
<dbReference type="Pfam" id="PF02482">
    <property type="entry name" value="Ribosomal_S30AE"/>
    <property type="match status" value="1"/>
</dbReference>
<reference evidence="1 2" key="1">
    <citation type="submission" date="2019-12" db="EMBL/GenBank/DDBJ databases">
        <title>The complete genome of the thermophilic, anoxygenic phototrophic gammaproteobacterium Thermochromatium tepidum.</title>
        <authorList>
            <person name="Sattley W.M."/>
            <person name="Swingley W.D."/>
            <person name="Burchell B.M."/>
            <person name="Gurbani S.A."/>
            <person name="Kujawa C.M."/>
            <person name="Nuccio D.A."/>
            <person name="Schladweiler J."/>
            <person name="Shaffer K.N."/>
            <person name="Stokes L.M."/>
            <person name="Touchman J.W."/>
            <person name="Blankenship R.E."/>
            <person name="Madigan M.T."/>
        </authorList>
    </citation>
    <scope>NUCLEOTIDE SEQUENCE [LARGE SCALE GENOMIC DNA]</scope>
    <source>
        <strain evidence="1 2">ATCC 43061</strain>
    </source>
</reference>
<dbReference type="AlphaFoldDB" id="A0A6I6E8T3"/>
<dbReference type="EMBL" id="CP039268">
    <property type="protein sequence ID" value="QGU33073.1"/>
    <property type="molecule type" value="Genomic_DNA"/>
</dbReference>
<dbReference type="Gene3D" id="3.30.160.100">
    <property type="entry name" value="Ribosome hibernation promotion factor-like"/>
    <property type="match status" value="1"/>
</dbReference>
<dbReference type="InterPro" id="IPR036567">
    <property type="entry name" value="RHF-like"/>
</dbReference>
<dbReference type="InterPro" id="IPR003489">
    <property type="entry name" value="RHF/RaiA"/>
</dbReference>
<dbReference type="SUPFAM" id="SSF69754">
    <property type="entry name" value="Ribosome binding protein Y (YfiA homologue)"/>
    <property type="match status" value="1"/>
</dbReference>
<protein>
    <submittedName>
        <fullName evidence="1">Fis family transcriptional regulator</fullName>
    </submittedName>
</protein>
<evidence type="ECO:0000313" key="1">
    <source>
        <dbReference type="EMBL" id="QGU33073.1"/>
    </source>
</evidence>
<dbReference type="Proteomes" id="UP000426424">
    <property type="component" value="Chromosome"/>
</dbReference>
<dbReference type="KEGG" id="ttp:E6P07_08845"/>
<organism evidence="1 2">
    <name type="scientific">Thermochromatium tepidum ATCC 43061</name>
    <dbReference type="NCBI Taxonomy" id="316276"/>
    <lineage>
        <taxon>Bacteria</taxon>
        <taxon>Pseudomonadati</taxon>
        <taxon>Pseudomonadota</taxon>
        <taxon>Gammaproteobacteria</taxon>
        <taxon>Chromatiales</taxon>
        <taxon>Chromatiaceae</taxon>
        <taxon>Thermochromatium</taxon>
    </lineage>
</organism>
<evidence type="ECO:0000313" key="2">
    <source>
        <dbReference type="Proteomes" id="UP000426424"/>
    </source>
</evidence>